<proteinExistence type="predicted"/>
<evidence type="ECO:0000313" key="2">
    <source>
        <dbReference type="Proteomes" id="UP000766570"/>
    </source>
</evidence>
<keyword evidence="2" id="KW-1185">Reference proteome</keyword>
<dbReference type="Proteomes" id="UP000766570">
    <property type="component" value="Unassembled WGS sequence"/>
</dbReference>
<gene>
    <name evidence="1" type="ORF">JOF46_000176</name>
</gene>
<organism evidence="1 2">
    <name type="scientific">Paeniglutamicibacter psychrophenolicus</name>
    <dbReference type="NCBI Taxonomy" id="257454"/>
    <lineage>
        <taxon>Bacteria</taxon>
        <taxon>Bacillati</taxon>
        <taxon>Actinomycetota</taxon>
        <taxon>Actinomycetes</taxon>
        <taxon>Micrococcales</taxon>
        <taxon>Micrococcaceae</taxon>
        <taxon>Paeniglutamicibacter</taxon>
    </lineage>
</organism>
<sequence length="246" mass="26839">MDFQNSGSSTIGKLLEEVSWETAANYRSGGRGRENVLTAEFLIGLDFLPRDLFLGGLLRAAKGADLARMDLASEAEGIQLQFLPGDLPIAPNQPGQHAFIVQPDAMLTSERTVALVEAKRIRASSFQPEQLARQYVALMANRGERTPLLLLLGAAPPVLLRGLGRMSIHDAVSRHIDAVLERGCYPAGTREELMHGIDEVFCWIAWADAADVIKREANSYLSDCPSTTASIRRIADASLASIKWHS</sequence>
<dbReference type="EMBL" id="JAGIOE010000001">
    <property type="protein sequence ID" value="MBP2372264.1"/>
    <property type="molecule type" value="Genomic_DNA"/>
</dbReference>
<protein>
    <submittedName>
        <fullName evidence="1">Uncharacterized protein</fullName>
    </submittedName>
</protein>
<accession>A0ABS4W9I7</accession>
<evidence type="ECO:0000313" key="1">
    <source>
        <dbReference type="EMBL" id="MBP2372264.1"/>
    </source>
</evidence>
<comment type="caution">
    <text evidence="1">The sequence shown here is derived from an EMBL/GenBank/DDBJ whole genome shotgun (WGS) entry which is preliminary data.</text>
</comment>
<name>A0ABS4W9I7_9MICC</name>
<dbReference type="RefSeq" id="WP_209905604.1">
    <property type="nucleotide sequence ID" value="NZ_BAAAMI010000009.1"/>
</dbReference>
<reference evidence="1 2" key="1">
    <citation type="submission" date="2021-03" db="EMBL/GenBank/DDBJ databases">
        <title>Sequencing the genomes of 1000 actinobacteria strains.</title>
        <authorList>
            <person name="Klenk H.-P."/>
        </authorList>
    </citation>
    <scope>NUCLEOTIDE SEQUENCE [LARGE SCALE GENOMIC DNA]</scope>
    <source>
        <strain evidence="1 2">DSM 15454</strain>
    </source>
</reference>